<keyword evidence="7" id="KW-1185">Reference proteome</keyword>
<dbReference type="Pfam" id="PF07681">
    <property type="entry name" value="DoxX"/>
    <property type="match status" value="1"/>
</dbReference>
<proteinExistence type="predicted"/>
<accession>A0A0P7ASV5</accession>
<evidence type="ECO:0000256" key="2">
    <source>
        <dbReference type="ARBA" id="ARBA00022692"/>
    </source>
</evidence>
<keyword evidence="2 5" id="KW-0812">Transmembrane</keyword>
<sequence length="133" mass="14711">MEIYFKENAAESILLIFLAITFLQSGFDKVTDWKGNLSWLTGHFAQSPLKKSVPILLAIVTVTEIIAGILSVMGLVHIILHNNTVFAFYGALVSCIALLMLFFGQRLAKEYVGAQTITVYLVPAVFLLFLVQS</sequence>
<comment type="caution">
    <text evidence="6">The sequence shown here is derived from an EMBL/GenBank/DDBJ whole genome shotgun (WGS) entry which is preliminary data.</text>
</comment>
<evidence type="ECO:0008006" key="8">
    <source>
        <dbReference type="Google" id="ProtNLM"/>
    </source>
</evidence>
<evidence type="ECO:0000313" key="7">
    <source>
        <dbReference type="Proteomes" id="UP000050280"/>
    </source>
</evidence>
<dbReference type="STRING" id="1300341.I595_2920"/>
<gene>
    <name evidence="6" type="ORF">I595_2920</name>
</gene>
<comment type="subcellular location">
    <subcellularLocation>
        <location evidence="1">Membrane</location>
        <topology evidence="1">Multi-pass membrane protein</topology>
    </subcellularLocation>
</comment>
<feature type="transmembrane region" description="Helical" evidence="5">
    <location>
        <begin position="111"/>
        <end position="131"/>
    </location>
</feature>
<evidence type="ECO:0000256" key="1">
    <source>
        <dbReference type="ARBA" id="ARBA00004141"/>
    </source>
</evidence>
<evidence type="ECO:0000256" key="5">
    <source>
        <dbReference type="SAM" id="Phobius"/>
    </source>
</evidence>
<feature type="transmembrane region" description="Helical" evidence="5">
    <location>
        <begin position="12"/>
        <end position="31"/>
    </location>
</feature>
<dbReference type="PATRIC" id="fig|1300341.3.peg.3073"/>
<dbReference type="InterPro" id="IPR032808">
    <property type="entry name" value="DoxX"/>
</dbReference>
<keyword evidence="4 5" id="KW-0472">Membrane</keyword>
<evidence type="ECO:0000256" key="3">
    <source>
        <dbReference type="ARBA" id="ARBA00022989"/>
    </source>
</evidence>
<organism evidence="6 7">
    <name type="scientific">Croceitalea dokdonensis DOKDO 023</name>
    <dbReference type="NCBI Taxonomy" id="1300341"/>
    <lineage>
        <taxon>Bacteria</taxon>
        <taxon>Pseudomonadati</taxon>
        <taxon>Bacteroidota</taxon>
        <taxon>Flavobacteriia</taxon>
        <taxon>Flavobacteriales</taxon>
        <taxon>Flavobacteriaceae</taxon>
        <taxon>Croceitalea</taxon>
    </lineage>
</organism>
<dbReference type="RefSeq" id="WP_054559923.1">
    <property type="nucleotide sequence ID" value="NZ_LDJX01000006.1"/>
</dbReference>
<reference evidence="6 7" key="1">
    <citation type="submission" date="2015-09" db="EMBL/GenBank/DDBJ databases">
        <title>Genome sequence of the marine flavobacterium Croceitalea dokdonensis DOKDO 023 that contains proton- and sodium-pumping rhodopsins.</title>
        <authorList>
            <person name="Kwon S.-K."/>
            <person name="Lee H.K."/>
            <person name="Kwak M.-J."/>
            <person name="Kim J.F."/>
        </authorList>
    </citation>
    <scope>NUCLEOTIDE SEQUENCE [LARGE SCALE GENOMIC DNA]</scope>
    <source>
        <strain evidence="6 7">DOKDO 023</strain>
    </source>
</reference>
<dbReference type="OrthoDB" id="957977at2"/>
<keyword evidence="3 5" id="KW-1133">Transmembrane helix</keyword>
<dbReference type="GO" id="GO:0016020">
    <property type="term" value="C:membrane"/>
    <property type="evidence" value="ECO:0007669"/>
    <property type="project" value="UniProtKB-SubCell"/>
</dbReference>
<protein>
    <recommendedName>
        <fullName evidence="8">DoxX family protein</fullName>
    </recommendedName>
</protein>
<name>A0A0P7ASV5_9FLAO</name>
<dbReference type="Proteomes" id="UP000050280">
    <property type="component" value="Unassembled WGS sequence"/>
</dbReference>
<evidence type="ECO:0000313" key="6">
    <source>
        <dbReference type="EMBL" id="KPM30941.1"/>
    </source>
</evidence>
<evidence type="ECO:0000256" key="4">
    <source>
        <dbReference type="ARBA" id="ARBA00023136"/>
    </source>
</evidence>
<feature type="transmembrane region" description="Helical" evidence="5">
    <location>
        <begin position="86"/>
        <end position="104"/>
    </location>
</feature>
<dbReference type="EMBL" id="LDJX01000006">
    <property type="protein sequence ID" value="KPM30941.1"/>
    <property type="molecule type" value="Genomic_DNA"/>
</dbReference>
<dbReference type="AlphaFoldDB" id="A0A0P7ASV5"/>
<feature type="transmembrane region" description="Helical" evidence="5">
    <location>
        <begin position="52"/>
        <end position="80"/>
    </location>
</feature>